<evidence type="ECO:0000259" key="4">
    <source>
        <dbReference type="SMART" id="SM00418"/>
    </source>
</evidence>
<keyword evidence="1" id="KW-0805">Transcription regulation</keyword>
<sequence length="175" mass="20407">MDLEAVLDVIGCKTRRDILALLTEEPRFVSQISQQLNIGQKAIIGHLKAMEDLGLINPSYKKIERGRPRKYYEISQDIEIKIFIKPDTINMHMMGEEFTELYNIEERLYMGDHEAIEDLRTIIGKYKNALRYAEELLSQVENPEKHKTKTIITDITQTKAIPEVKIDQLKNLYNK</sequence>
<keyword evidence="3" id="KW-0804">Transcription</keyword>
<feature type="domain" description="HTH arsR-type" evidence="4">
    <location>
        <begin position="5"/>
        <end position="83"/>
    </location>
</feature>
<keyword evidence="2" id="KW-0238">DNA-binding</keyword>
<dbReference type="EMBL" id="NGJK01000093">
    <property type="protein sequence ID" value="RAP02398.1"/>
    <property type="molecule type" value="Genomic_DNA"/>
</dbReference>
<dbReference type="Proteomes" id="UP000248557">
    <property type="component" value="Unassembled WGS sequence"/>
</dbReference>
<dbReference type="GO" id="GO:0003677">
    <property type="term" value="F:DNA binding"/>
    <property type="evidence" value="ECO:0007669"/>
    <property type="project" value="UniProtKB-KW"/>
</dbReference>
<dbReference type="InterPro" id="IPR011991">
    <property type="entry name" value="ArsR-like_HTH"/>
</dbReference>
<dbReference type="SUPFAM" id="SSF46785">
    <property type="entry name" value="Winged helix' DNA-binding domain"/>
    <property type="match status" value="1"/>
</dbReference>
<comment type="caution">
    <text evidence="5">The sequence shown here is derived from an EMBL/GenBank/DDBJ whole genome shotgun (WGS) entry which is preliminary data.</text>
</comment>
<dbReference type="RefSeq" id="WP_011407087.1">
    <property type="nucleotide sequence ID" value="NZ_CATZNA010000030.1"/>
</dbReference>
<evidence type="ECO:0000256" key="2">
    <source>
        <dbReference type="ARBA" id="ARBA00023125"/>
    </source>
</evidence>
<evidence type="ECO:0000256" key="1">
    <source>
        <dbReference type="ARBA" id="ARBA00023015"/>
    </source>
</evidence>
<evidence type="ECO:0000256" key="3">
    <source>
        <dbReference type="ARBA" id="ARBA00023163"/>
    </source>
</evidence>
<dbReference type="AlphaFoldDB" id="A0A328Q7D9"/>
<name>A0A328Q7D9_9EURY</name>
<organism evidence="5 6">
    <name type="scientific">Methanosphaera stadtmanae</name>
    <dbReference type="NCBI Taxonomy" id="2317"/>
    <lineage>
        <taxon>Archaea</taxon>
        <taxon>Methanobacteriati</taxon>
        <taxon>Methanobacteriota</taxon>
        <taxon>Methanomada group</taxon>
        <taxon>Methanobacteria</taxon>
        <taxon>Methanobacteriales</taxon>
        <taxon>Methanobacteriaceae</taxon>
        <taxon>Methanosphaera</taxon>
    </lineage>
</organism>
<dbReference type="GO" id="GO:0003700">
    <property type="term" value="F:DNA-binding transcription factor activity"/>
    <property type="evidence" value="ECO:0007669"/>
    <property type="project" value="InterPro"/>
</dbReference>
<dbReference type="PANTHER" id="PTHR33154">
    <property type="entry name" value="TRANSCRIPTIONAL REGULATOR, ARSR FAMILY"/>
    <property type="match status" value="1"/>
</dbReference>
<dbReference type="GeneID" id="3854749"/>
<accession>A0A328Q7D9</accession>
<dbReference type="InterPro" id="IPR036388">
    <property type="entry name" value="WH-like_DNA-bd_sf"/>
</dbReference>
<gene>
    <name evidence="5" type="ORF">CA615_07610</name>
</gene>
<proteinExistence type="predicted"/>
<dbReference type="CDD" id="cd00090">
    <property type="entry name" value="HTH_ARSR"/>
    <property type="match status" value="1"/>
</dbReference>
<dbReference type="InterPro" id="IPR001845">
    <property type="entry name" value="HTH_ArsR_DNA-bd_dom"/>
</dbReference>
<reference evidence="5 6" key="1">
    <citation type="submission" date="2017-05" db="EMBL/GenBank/DDBJ databases">
        <title>Host range expansion of the Methanosphaera genus to humans and monogastric animals involves recent and extensive reduction in genome content.</title>
        <authorList>
            <person name="Hoedt E.C."/>
            <person name="Volmer J.G."/>
            <person name="Parks D.H."/>
            <person name="Rosewarne C.P."/>
            <person name="Denman S.E."/>
            <person name="Mcsweeney C.S."/>
            <person name="O Cuiv P."/>
            <person name="Hugenholtz P."/>
            <person name="Tyson G.W."/>
            <person name="Morrison M."/>
        </authorList>
    </citation>
    <scope>NUCLEOTIDE SEQUENCE [LARGE SCALE GENOMIC DNA]</scope>
    <source>
        <strain evidence="5 6">PA5</strain>
    </source>
</reference>
<dbReference type="Pfam" id="PF01022">
    <property type="entry name" value="HTH_5"/>
    <property type="match status" value="1"/>
</dbReference>
<dbReference type="Gene3D" id="1.10.10.10">
    <property type="entry name" value="Winged helix-like DNA-binding domain superfamily/Winged helix DNA-binding domain"/>
    <property type="match status" value="1"/>
</dbReference>
<evidence type="ECO:0000313" key="6">
    <source>
        <dbReference type="Proteomes" id="UP000248557"/>
    </source>
</evidence>
<dbReference type="InterPro" id="IPR051081">
    <property type="entry name" value="HTH_MetalResp_TranReg"/>
</dbReference>
<dbReference type="PANTHER" id="PTHR33154:SF33">
    <property type="entry name" value="TRANSCRIPTIONAL REPRESSOR SDPR"/>
    <property type="match status" value="1"/>
</dbReference>
<dbReference type="OMA" id="MGCKTRR"/>
<dbReference type="InterPro" id="IPR036390">
    <property type="entry name" value="WH_DNA-bd_sf"/>
</dbReference>
<dbReference type="SMART" id="SM00418">
    <property type="entry name" value="HTH_ARSR"/>
    <property type="match status" value="1"/>
</dbReference>
<evidence type="ECO:0000313" key="5">
    <source>
        <dbReference type="EMBL" id="RAP02398.1"/>
    </source>
</evidence>
<protein>
    <submittedName>
        <fullName evidence="5">Transcriptional regulator</fullName>
    </submittedName>
</protein>